<evidence type="ECO:0000313" key="2">
    <source>
        <dbReference type="Proteomes" id="UP000014680"/>
    </source>
</evidence>
<dbReference type="AlphaFoldDB" id="A0A0A1U157"/>
<protein>
    <submittedName>
        <fullName evidence="1">Uncharacterized protein</fullName>
    </submittedName>
</protein>
<dbReference type="GeneID" id="14886745"/>
<dbReference type="KEGG" id="eiv:EIN_411350"/>
<organism evidence="1 2">
    <name type="scientific">Entamoeba invadens IP1</name>
    <dbReference type="NCBI Taxonomy" id="370355"/>
    <lineage>
        <taxon>Eukaryota</taxon>
        <taxon>Amoebozoa</taxon>
        <taxon>Evosea</taxon>
        <taxon>Archamoebae</taxon>
        <taxon>Mastigamoebida</taxon>
        <taxon>Entamoebidae</taxon>
        <taxon>Entamoeba</taxon>
    </lineage>
</organism>
<dbReference type="RefSeq" id="XP_004254553.1">
    <property type="nucleotide sequence ID" value="XM_004254505.1"/>
</dbReference>
<keyword evidence="2" id="KW-1185">Reference proteome</keyword>
<sequence length="316" mass="36776">MSKPENPLNVFYQRVRDFSRLVDVRNNTKSYNSYVEFILQNSKDFFEIIFAFALPLKPNAREVLSDLVCDIPLKKLKNLNSYTSSRVEIQQHAQDIYQILKKYEDAQVADCLYHLLPMVEPQLSQLPLFQQILKNVKLWFKSVVIPVYVRESGMETPQFEITETYASLLCQFGWKSFVPPSEKIQRQDHPMLLNVYPSQETITKCIDDIIEKHPNAVKGIQRQQQSNPTITPPQREIATQSESVQVPSKVEVPIITKEIIIPKFKTLEFEFEVPIADTDEVENVVDEIRRKLCCGFVFKDTDRAMEMIKELDKLIN</sequence>
<dbReference type="EMBL" id="KB206788">
    <property type="protein sequence ID" value="ELP87782.1"/>
    <property type="molecule type" value="Genomic_DNA"/>
</dbReference>
<reference evidence="1 2" key="1">
    <citation type="submission" date="2012-10" db="EMBL/GenBank/DDBJ databases">
        <authorList>
            <person name="Zafar N."/>
            <person name="Inman J."/>
            <person name="Hall N."/>
            <person name="Lorenzi H."/>
            <person name="Caler E."/>
        </authorList>
    </citation>
    <scope>NUCLEOTIDE SEQUENCE [LARGE SCALE GENOMIC DNA]</scope>
    <source>
        <strain evidence="1 2">IP1</strain>
    </source>
</reference>
<evidence type="ECO:0000313" key="1">
    <source>
        <dbReference type="EMBL" id="ELP87782.1"/>
    </source>
</evidence>
<name>A0A0A1U157_ENTIV</name>
<dbReference type="OMA" id="TITKCID"/>
<accession>A0A0A1U157</accession>
<gene>
    <name evidence="1" type="ORF">EIN_411350</name>
</gene>
<dbReference type="Proteomes" id="UP000014680">
    <property type="component" value="Unassembled WGS sequence"/>
</dbReference>
<proteinExistence type="predicted"/>
<dbReference type="VEuPathDB" id="AmoebaDB:EIN_411350"/>